<sequence>MASEKVKFETVDDYIASFPPEVQHVLRQMQSAIREAIPEAEEVISYQLPAFSYQGMVIYYSAYKDHYSISVPPPFTVFEAFKEELSGYEMSKTAVKFPASQPVPLELIQKIAAFKANENLQKALSKKKKK</sequence>
<dbReference type="InterPro" id="IPR014922">
    <property type="entry name" value="YdhG-like"/>
</dbReference>
<evidence type="ECO:0000259" key="1">
    <source>
        <dbReference type="Pfam" id="PF08818"/>
    </source>
</evidence>
<dbReference type="Gene3D" id="3.90.1150.200">
    <property type="match status" value="1"/>
</dbReference>
<comment type="caution">
    <text evidence="2">The sequence shown here is derived from an EMBL/GenBank/DDBJ whole genome shotgun (WGS) entry which is preliminary data.</text>
</comment>
<dbReference type="EMBL" id="SUPK01000008">
    <property type="protein sequence ID" value="TJY40680.1"/>
    <property type="molecule type" value="Genomic_DNA"/>
</dbReference>
<reference evidence="2 3" key="1">
    <citation type="submission" date="2019-04" db="EMBL/GenBank/DDBJ databases">
        <title>Cohnella sp. nov., isolated from soil.</title>
        <authorList>
            <person name="Kim W."/>
        </authorList>
    </citation>
    <scope>NUCLEOTIDE SEQUENCE [LARGE SCALE GENOMIC DNA]</scope>
    <source>
        <strain evidence="2 3">CAU 1483</strain>
    </source>
</reference>
<dbReference type="SUPFAM" id="SSF159888">
    <property type="entry name" value="YdhG-like"/>
    <property type="match status" value="1"/>
</dbReference>
<organism evidence="2 3">
    <name type="scientific">Cohnella pontilimi</name>
    <dbReference type="NCBI Taxonomy" id="2564100"/>
    <lineage>
        <taxon>Bacteria</taxon>
        <taxon>Bacillati</taxon>
        <taxon>Bacillota</taxon>
        <taxon>Bacilli</taxon>
        <taxon>Bacillales</taxon>
        <taxon>Paenibacillaceae</taxon>
        <taxon>Cohnella</taxon>
    </lineage>
</organism>
<dbReference type="OrthoDB" id="115213at2"/>
<keyword evidence="3" id="KW-1185">Reference proteome</keyword>
<dbReference type="AlphaFoldDB" id="A0A4U0F852"/>
<evidence type="ECO:0000313" key="2">
    <source>
        <dbReference type="EMBL" id="TJY40680.1"/>
    </source>
</evidence>
<proteinExistence type="predicted"/>
<dbReference type="Proteomes" id="UP000309673">
    <property type="component" value="Unassembled WGS sequence"/>
</dbReference>
<evidence type="ECO:0000313" key="3">
    <source>
        <dbReference type="Proteomes" id="UP000309673"/>
    </source>
</evidence>
<protein>
    <recommendedName>
        <fullName evidence="1">YdhG-like domain-containing protein</fullName>
    </recommendedName>
</protein>
<accession>A0A4U0F852</accession>
<feature type="domain" description="YdhG-like" evidence="1">
    <location>
        <begin position="23"/>
        <end position="113"/>
    </location>
</feature>
<dbReference type="RefSeq" id="WP_136778870.1">
    <property type="nucleotide sequence ID" value="NZ_SUPK01000008.1"/>
</dbReference>
<gene>
    <name evidence="2" type="ORF">E5161_16115</name>
</gene>
<dbReference type="Pfam" id="PF08818">
    <property type="entry name" value="DUF1801"/>
    <property type="match status" value="1"/>
</dbReference>
<name>A0A4U0F852_9BACL</name>